<dbReference type="HOGENOM" id="CLU_3097476_0_0_9"/>
<accession>A0A0E3JPR4</accession>
<proteinExistence type="predicted"/>
<evidence type="ECO:0000313" key="2">
    <source>
        <dbReference type="Proteomes" id="UP000033115"/>
    </source>
</evidence>
<dbReference type="Proteomes" id="UP000033115">
    <property type="component" value="Chromosome"/>
</dbReference>
<evidence type="ECO:0000313" key="1">
    <source>
        <dbReference type="EMBL" id="AKA70442.1"/>
    </source>
</evidence>
<dbReference type="KEGG" id="csq:CSCA_3317"/>
<dbReference type="AlphaFoldDB" id="A0A0E3JPR4"/>
<dbReference type="EMBL" id="CP009933">
    <property type="protein sequence ID" value="AKA70442.1"/>
    <property type="molecule type" value="Genomic_DNA"/>
</dbReference>
<organism evidence="1 2">
    <name type="scientific">Clostridium scatologenes</name>
    <dbReference type="NCBI Taxonomy" id="1548"/>
    <lineage>
        <taxon>Bacteria</taxon>
        <taxon>Bacillati</taxon>
        <taxon>Bacillota</taxon>
        <taxon>Clostridia</taxon>
        <taxon>Eubacteriales</taxon>
        <taxon>Clostridiaceae</taxon>
        <taxon>Clostridium</taxon>
    </lineage>
</organism>
<sequence length="51" mass="5633">MMASFNGKKLSPYSVAYDSLLAISQGSQEILIDEMSRNSKLHSIDEIPLFG</sequence>
<protein>
    <submittedName>
        <fullName evidence="1">Uncharacterized protein</fullName>
    </submittedName>
</protein>
<keyword evidence="2" id="KW-1185">Reference proteome</keyword>
<name>A0A0E3JPR4_CLOSL</name>
<gene>
    <name evidence="1" type="ORF">CSCA_3317</name>
</gene>
<reference evidence="1 2" key="1">
    <citation type="journal article" date="2015" name="J. Biotechnol.">
        <title>Complete genome sequence of a malodorant-producing acetogen, Clostridium scatologenes ATCC 25775(T).</title>
        <authorList>
            <person name="Zhu Z."/>
            <person name="Guo T."/>
            <person name="Zheng H."/>
            <person name="Song T."/>
            <person name="Ouyang P."/>
            <person name="Xie J."/>
        </authorList>
    </citation>
    <scope>NUCLEOTIDE SEQUENCE [LARGE SCALE GENOMIC DNA]</scope>
    <source>
        <strain evidence="1 2">ATCC 25775</strain>
    </source>
</reference>